<protein>
    <submittedName>
        <fullName evidence="6">Ferredoxin</fullName>
    </submittedName>
</protein>
<name>A0A158FZN3_9BURK</name>
<dbReference type="AlphaFoldDB" id="A0A158FZN3"/>
<dbReference type="Proteomes" id="UP000054977">
    <property type="component" value="Unassembled WGS sequence"/>
</dbReference>
<keyword evidence="3" id="KW-0479">Metal-binding</keyword>
<dbReference type="PRINTS" id="PR00409">
    <property type="entry name" value="PHDIOXRDTASE"/>
</dbReference>
<dbReference type="PANTHER" id="PTHR47354:SF1">
    <property type="entry name" value="CARNITINE MONOOXYGENASE REDUCTASE SUBUNIT"/>
    <property type="match status" value="1"/>
</dbReference>
<organism evidence="6 7">
    <name type="scientific">Caballeronia humi</name>
    <dbReference type="NCBI Taxonomy" id="326474"/>
    <lineage>
        <taxon>Bacteria</taxon>
        <taxon>Pseudomonadati</taxon>
        <taxon>Pseudomonadota</taxon>
        <taxon>Betaproteobacteria</taxon>
        <taxon>Burkholderiales</taxon>
        <taxon>Burkholderiaceae</taxon>
        <taxon>Caballeronia</taxon>
    </lineage>
</organism>
<proteinExistence type="predicted"/>
<dbReference type="Gene3D" id="3.40.50.80">
    <property type="entry name" value="Nucleotide-binding domain of ferredoxin-NADP reductase (FNR) module"/>
    <property type="match status" value="1"/>
</dbReference>
<gene>
    <name evidence="6" type="ORF">AWB65_01449</name>
</gene>
<keyword evidence="2" id="KW-0001">2Fe-2S</keyword>
<evidence type="ECO:0000256" key="1">
    <source>
        <dbReference type="ARBA" id="ARBA00022630"/>
    </source>
</evidence>
<dbReference type="InterPro" id="IPR050415">
    <property type="entry name" value="MRET"/>
</dbReference>
<dbReference type="STRING" id="326474.AWB65_01449"/>
<evidence type="ECO:0000256" key="3">
    <source>
        <dbReference type="ARBA" id="ARBA00022723"/>
    </source>
</evidence>
<evidence type="ECO:0000256" key="4">
    <source>
        <dbReference type="ARBA" id="ARBA00023004"/>
    </source>
</evidence>
<evidence type="ECO:0000313" key="7">
    <source>
        <dbReference type="Proteomes" id="UP000054977"/>
    </source>
</evidence>
<dbReference type="InterPro" id="IPR039261">
    <property type="entry name" value="FNR_nucleotide-bd"/>
</dbReference>
<dbReference type="OrthoDB" id="8997924at2"/>
<evidence type="ECO:0000256" key="5">
    <source>
        <dbReference type="ARBA" id="ARBA00023014"/>
    </source>
</evidence>
<keyword evidence="5" id="KW-0411">Iron-sulfur</keyword>
<keyword evidence="4" id="KW-0408">Iron</keyword>
<evidence type="ECO:0000256" key="2">
    <source>
        <dbReference type="ARBA" id="ARBA00022714"/>
    </source>
</evidence>
<dbReference type="EMBL" id="FCNW02000004">
    <property type="protein sequence ID" value="SAL25358.1"/>
    <property type="molecule type" value="Genomic_DNA"/>
</dbReference>
<comment type="caution">
    <text evidence="6">The sequence shown here is derived from an EMBL/GenBank/DDBJ whole genome shotgun (WGS) entry which is preliminary data.</text>
</comment>
<dbReference type="GO" id="GO:0016491">
    <property type="term" value="F:oxidoreductase activity"/>
    <property type="evidence" value="ECO:0007669"/>
    <property type="project" value="TreeGrafter"/>
</dbReference>
<dbReference type="PANTHER" id="PTHR47354">
    <property type="entry name" value="NADH OXIDOREDUCTASE HCR"/>
    <property type="match status" value="1"/>
</dbReference>
<evidence type="ECO:0000313" key="6">
    <source>
        <dbReference type="EMBL" id="SAL25358.1"/>
    </source>
</evidence>
<reference evidence="6" key="1">
    <citation type="submission" date="2016-01" db="EMBL/GenBank/DDBJ databases">
        <authorList>
            <person name="Peeters C."/>
        </authorList>
    </citation>
    <scope>NUCLEOTIDE SEQUENCE [LARGE SCALE GENOMIC DNA]</scope>
    <source>
        <strain evidence="6">LMG 22934</strain>
    </source>
</reference>
<keyword evidence="7" id="KW-1185">Reference proteome</keyword>
<sequence>MHEGLLEVTVSRTWHLAKGYRAVELRAKQGVSLPPFDEGAILDVVLDAHANRSRSQPLHRESSRRETYVVGVRTRSASGFEARPDDAIFHPGSELLVRPPTSLPLAIDEHARYILFAGGLGVATIAGIARRLADAKKSFELHHFAQSTARTLLREELQTLAPFGKVHHHVGLDAHEIAQTISHAVSPSSANAQIYCSGPPKLMDLIQFNAHEWVYPKNVHKIYLGERKGPAGTAQV</sequence>
<dbReference type="SUPFAM" id="SSF52343">
    <property type="entry name" value="Ferredoxin reductase-like, C-terminal NADP-linked domain"/>
    <property type="match status" value="1"/>
</dbReference>
<keyword evidence="1" id="KW-0285">Flavoprotein</keyword>
<dbReference type="GO" id="GO:0046872">
    <property type="term" value="F:metal ion binding"/>
    <property type="evidence" value="ECO:0007669"/>
    <property type="project" value="UniProtKB-KW"/>
</dbReference>
<dbReference type="Gene3D" id="2.40.30.10">
    <property type="entry name" value="Translation factors"/>
    <property type="match status" value="1"/>
</dbReference>
<accession>A0A158FZN3</accession>
<dbReference type="GO" id="GO:0051537">
    <property type="term" value="F:2 iron, 2 sulfur cluster binding"/>
    <property type="evidence" value="ECO:0007669"/>
    <property type="project" value="UniProtKB-KW"/>
</dbReference>
<dbReference type="RefSeq" id="WP_087666481.1">
    <property type="nucleotide sequence ID" value="NZ_FCNW02000004.1"/>
</dbReference>